<dbReference type="InterPro" id="IPR017482">
    <property type="entry name" value="Lambda-type_endonuclease"/>
</dbReference>
<evidence type="ECO:0000313" key="3">
    <source>
        <dbReference type="EMBL" id="SHH54396.1"/>
    </source>
</evidence>
<feature type="coiled-coil region" evidence="1">
    <location>
        <begin position="228"/>
        <end position="262"/>
    </location>
</feature>
<keyword evidence="3" id="KW-0255">Endonuclease</keyword>
<dbReference type="InterPro" id="IPR051703">
    <property type="entry name" value="NF-kappa-B_Signaling_Reg"/>
</dbReference>
<accession>A0A1M5TUX4</accession>
<reference evidence="4" key="1">
    <citation type="submission" date="2016-11" db="EMBL/GenBank/DDBJ databases">
        <authorList>
            <person name="Varghese N."/>
            <person name="Submissions S."/>
        </authorList>
    </citation>
    <scope>NUCLEOTIDE SEQUENCE [LARGE SCALE GENOMIC DNA]</scope>
    <source>
        <strain evidence="4">DSM 13643</strain>
    </source>
</reference>
<dbReference type="Gene3D" id="3.90.320.10">
    <property type="match status" value="1"/>
</dbReference>
<proteinExistence type="predicted"/>
<gene>
    <name evidence="3" type="ORF">SAMN02745135_01142</name>
</gene>
<dbReference type="OrthoDB" id="46225at2"/>
<keyword evidence="1" id="KW-0175">Coiled coil</keyword>
<organism evidence="3 4">
    <name type="scientific">Caloranaerobacter azorensis DSM 13643</name>
    <dbReference type="NCBI Taxonomy" id="1121264"/>
    <lineage>
        <taxon>Bacteria</taxon>
        <taxon>Bacillati</taxon>
        <taxon>Bacillota</taxon>
        <taxon>Tissierellia</taxon>
        <taxon>Tissierellales</taxon>
        <taxon>Thermohalobacteraceae</taxon>
        <taxon>Caloranaerobacter</taxon>
    </lineage>
</organism>
<dbReference type="Pfam" id="PF09588">
    <property type="entry name" value="YqaJ"/>
    <property type="match status" value="1"/>
</dbReference>
<evidence type="ECO:0000313" key="4">
    <source>
        <dbReference type="Proteomes" id="UP000183967"/>
    </source>
</evidence>
<sequence length="314" mass="36885">MQANVLIKTIDLSHEEWLKWRQKGIGGSDVAAILGINKYKTAFEVYLEKLGEIEEKEIDNEFIYWGNVLENIVAKEFEKRTGKKVRRKNQILQNKDYPFMIANLDRVIVGENALLECKTTSAYNKNEWEDEEVPANYLVQVQHYLAVTGYEKGYIACLIGGNKFIWKEIERDDELIEIIIEAEKKFWHEHVLKGIPPILDGSSAAEKYVKERFKKAKEGLEIALKSEYKDKISRYFQLKNEIKEKEEELKAIENQIKNELGEAEKGQVGNYEIVWKNYSSNRIDTKLLKEKYPEIYNKVIKTLNYRKFQIKEVM</sequence>
<dbReference type="RefSeq" id="WP_073196152.1">
    <property type="nucleotide sequence ID" value="NZ_FQXO01000025.1"/>
</dbReference>
<keyword evidence="3" id="KW-0540">Nuclease</keyword>
<dbReference type="SUPFAM" id="SSF52980">
    <property type="entry name" value="Restriction endonuclease-like"/>
    <property type="match status" value="1"/>
</dbReference>
<feature type="domain" description="YqaJ viral recombinase" evidence="2">
    <location>
        <begin position="16"/>
        <end position="151"/>
    </location>
</feature>
<evidence type="ECO:0000259" key="2">
    <source>
        <dbReference type="Pfam" id="PF09588"/>
    </source>
</evidence>
<dbReference type="Proteomes" id="UP000183967">
    <property type="component" value="Unassembled WGS sequence"/>
</dbReference>
<dbReference type="InterPro" id="IPR011335">
    <property type="entry name" value="Restrct_endonuc-II-like"/>
</dbReference>
<protein>
    <submittedName>
        <fullName evidence="3">Putative phage-type endonuclease</fullName>
    </submittedName>
</protein>
<evidence type="ECO:0000256" key="1">
    <source>
        <dbReference type="SAM" id="Coils"/>
    </source>
</evidence>
<dbReference type="PANTHER" id="PTHR46609:SF6">
    <property type="entry name" value="EXONUCLEASE, PHAGE-TYPE_RECB, C-TERMINAL DOMAIN-CONTAINING PROTEIN-RELATED"/>
    <property type="match status" value="1"/>
</dbReference>
<name>A0A1M5TUX4_9FIRM</name>
<dbReference type="PANTHER" id="PTHR46609">
    <property type="entry name" value="EXONUCLEASE, PHAGE-TYPE/RECB, C-TERMINAL DOMAIN-CONTAINING PROTEIN"/>
    <property type="match status" value="1"/>
</dbReference>
<keyword evidence="4" id="KW-1185">Reference proteome</keyword>
<dbReference type="NCBIfam" id="TIGR03033">
    <property type="entry name" value="phage_rel_nuc"/>
    <property type="match status" value="1"/>
</dbReference>
<dbReference type="EMBL" id="FQXO01000025">
    <property type="protein sequence ID" value="SHH54396.1"/>
    <property type="molecule type" value="Genomic_DNA"/>
</dbReference>
<dbReference type="InterPro" id="IPR011604">
    <property type="entry name" value="PDDEXK-like_dom_sf"/>
</dbReference>
<dbReference type="GO" id="GO:0004519">
    <property type="term" value="F:endonuclease activity"/>
    <property type="evidence" value="ECO:0007669"/>
    <property type="project" value="UniProtKB-KW"/>
</dbReference>
<keyword evidence="3" id="KW-0378">Hydrolase</keyword>
<dbReference type="AlphaFoldDB" id="A0A1M5TUX4"/>
<dbReference type="InterPro" id="IPR019080">
    <property type="entry name" value="YqaJ_viral_recombinase"/>
</dbReference>